<reference evidence="3 4" key="1">
    <citation type="journal article" date="2019" name="Int. J. Syst. Evol. Microbiol.">
        <title>The Global Catalogue of Microorganisms (GCM) 10K type strain sequencing project: providing services to taxonomists for standard genome sequencing and annotation.</title>
        <authorList>
            <consortium name="The Broad Institute Genomics Platform"/>
            <consortium name="The Broad Institute Genome Sequencing Center for Infectious Disease"/>
            <person name="Wu L."/>
            <person name="Ma J."/>
        </authorList>
    </citation>
    <scope>NUCLEOTIDE SEQUENCE [LARGE SCALE GENOMIC DNA]</scope>
    <source>
        <strain evidence="3 4">CGMCC 1.12859</strain>
    </source>
</reference>
<comment type="caution">
    <text evidence="3">The sequence shown here is derived from an EMBL/GenBank/DDBJ whole genome shotgun (WGS) entry which is preliminary data.</text>
</comment>
<dbReference type="InterPro" id="IPR055768">
    <property type="entry name" value="DUF7344"/>
</dbReference>
<dbReference type="RefSeq" id="WP_267645990.1">
    <property type="nucleotide sequence ID" value="NZ_JANHGR010000001.1"/>
</dbReference>
<dbReference type="Pfam" id="PF24035">
    <property type="entry name" value="DUF7344"/>
    <property type="match status" value="1"/>
</dbReference>
<proteinExistence type="predicted"/>
<dbReference type="Proteomes" id="UP001597139">
    <property type="component" value="Unassembled WGS sequence"/>
</dbReference>
<evidence type="ECO:0000313" key="4">
    <source>
        <dbReference type="Proteomes" id="UP001597139"/>
    </source>
</evidence>
<evidence type="ECO:0000256" key="1">
    <source>
        <dbReference type="SAM" id="Phobius"/>
    </source>
</evidence>
<accession>A0ABD6BPF3</accession>
<keyword evidence="1" id="KW-0812">Transmembrane</keyword>
<organism evidence="3 4">
    <name type="scientific">Halolamina litorea</name>
    <dbReference type="NCBI Taxonomy" id="1515593"/>
    <lineage>
        <taxon>Archaea</taxon>
        <taxon>Methanobacteriati</taxon>
        <taxon>Methanobacteriota</taxon>
        <taxon>Stenosarchaea group</taxon>
        <taxon>Halobacteria</taxon>
        <taxon>Halobacteriales</taxon>
        <taxon>Haloferacaceae</taxon>
    </lineage>
</organism>
<keyword evidence="1" id="KW-0472">Membrane</keyword>
<protein>
    <recommendedName>
        <fullName evidence="2">DUF7344 domain-containing protein</fullName>
    </recommendedName>
</protein>
<keyword evidence="1" id="KW-1133">Transmembrane helix</keyword>
<name>A0ABD6BPF3_9EURY</name>
<gene>
    <name evidence="3" type="ORF">ACFSAU_04255</name>
</gene>
<keyword evidence="4" id="KW-1185">Reference proteome</keyword>
<dbReference type="AlphaFoldDB" id="A0ABD6BPF3"/>
<feature type="transmembrane region" description="Helical" evidence="1">
    <location>
        <begin position="153"/>
        <end position="171"/>
    </location>
</feature>
<sequence>MSTAKATREPVESEPDITQRVAFDVLSARRRRHVLHYLLQVDRTVELRELSEQLAAWENGVPPVDVTYDQRMRVYTSLRQLHLPKLDTEGIVEFDANRGTVVLTEEAAELEVYLEVVPHEEIPWSKYYAGLGSLSAMSVASAGLGVVPLTWIPGLWLAGIITLLFLGSALYHCHYDTNHRLGAGEEPPT</sequence>
<evidence type="ECO:0000313" key="3">
    <source>
        <dbReference type="EMBL" id="MFD1566695.1"/>
    </source>
</evidence>
<dbReference type="EMBL" id="JBHUCZ010000001">
    <property type="protein sequence ID" value="MFD1566695.1"/>
    <property type="molecule type" value="Genomic_DNA"/>
</dbReference>
<evidence type="ECO:0000259" key="2">
    <source>
        <dbReference type="Pfam" id="PF24035"/>
    </source>
</evidence>
<feature type="domain" description="DUF7344" evidence="2">
    <location>
        <begin position="23"/>
        <end position="101"/>
    </location>
</feature>